<feature type="region of interest" description="Disordered" evidence="2">
    <location>
        <begin position="266"/>
        <end position="339"/>
    </location>
</feature>
<accession>A0A6J5X4F7</accession>
<feature type="domain" description="CCHC-type" evidence="3">
    <location>
        <begin position="210"/>
        <end position="223"/>
    </location>
</feature>
<feature type="compositionally biased region" description="Polar residues" evidence="2">
    <location>
        <begin position="442"/>
        <end position="451"/>
    </location>
</feature>
<protein>
    <recommendedName>
        <fullName evidence="3">CCHC-type domain-containing protein</fullName>
    </recommendedName>
</protein>
<dbReference type="Pfam" id="PF14111">
    <property type="entry name" value="DUF4283"/>
    <property type="match status" value="1"/>
</dbReference>
<dbReference type="InterPro" id="IPR040256">
    <property type="entry name" value="At4g02000-like"/>
</dbReference>
<dbReference type="AlphaFoldDB" id="A0A6J5X4F7"/>
<dbReference type="PANTHER" id="PTHR31286">
    <property type="entry name" value="GLYCINE-RICH CELL WALL STRUCTURAL PROTEIN 1.8-LIKE"/>
    <property type="match status" value="1"/>
</dbReference>
<keyword evidence="5" id="KW-1185">Reference proteome</keyword>
<proteinExistence type="predicted"/>
<dbReference type="Pfam" id="PF14392">
    <property type="entry name" value="zf-CCHC_4"/>
    <property type="match status" value="1"/>
</dbReference>
<keyword evidence="1" id="KW-0863">Zinc-finger</keyword>
<feature type="region of interest" description="Disordered" evidence="2">
    <location>
        <begin position="428"/>
        <end position="451"/>
    </location>
</feature>
<keyword evidence="1" id="KW-0479">Metal-binding</keyword>
<reference evidence="5" key="1">
    <citation type="journal article" date="2020" name="Genome Biol.">
        <title>Gamete binning: chromosome-level and haplotype-resolved genome assembly enabled by high-throughput single-cell sequencing of gamete genomes.</title>
        <authorList>
            <person name="Campoy J.A."/>
            <person name="Sun H."/>
            <person name="Goel M."/>
            <person name="Jiao W.-B."/>
            <person name="Folz-Donahue K."/>
            <person name="Wang N."/>
            <person name="Rubio M."/>
            <person name="Liu C."/>
            <person name="Kukat C."/>
            <person name="Ruiz D."/>
            <person name="Huettel B."/>
            <person name="Schneeberger K."/>
        </authorList>
    </citation>
    <scope>NUCLEOTIDE SEQUENCE [LARGE SCALE GENOMIC DNA]</scope>
    <source>
        <strain evidence="5">cv. Rojo Pasion</strain>
    </source>
</reference>
<evidence type="ECO:0000259" key="3">
    <source>
        <dbReference type="PROSITE" id="PS50158"/>
    </source>
</evidence>
<evidence type="ECO:0000313" key="4">
    <source>
        <dbReference type="EMBL" id="CAB4308600.1"/>
    </source>
</evidence>
<dbReference type="OrthoDB" id="1695837at2759"/>
<dbReference type="PROSITE" id="PS50158">
    <property type="entry name" value="ZF_CCHC"/>
    <property type="match status" value="1"/>
</dbReference>
<name>A0A6J5X4F7_PRUAR</name>
<dbReference type="InterPro" id="IPR001878">
    <property type="entry name" value="Znf_CCHC"/>
</dbReference>
<dbReference type="InterPro" id="IPR025558">
    <property type="entry name" value="DUF4283"/>
</dbReference>
<dbReference type="InterPro" id="IPR025836">
    <property type="entry name" value="Zn_knuckle_CX2CX4HX4C"/>
</dbReference>
<feature type="compositionally biased region" description="Polar residues" evidence="2">
    <location>
        <begin position="266"/>
        <end position="276"/>
    </location>
</feature>
<dbReference type="GO" id="GO:0003676">
    <property type="term" value="F:nucleic acid binding"/>
    <property type="evidence" value="ECO:0007669"/>
    <property type="project" value="InterPro"/>
</dbReference>
<dbReference type="GO" id="GO:0008270">
    <property type="term" value="F:zinc ion binding"/>
    <property type="evidence" value="ECO:0007669"/>
    <property type="project" value="UniProtKB-KW"/>
</dbReference>
<feature type="compositionally biased region" description="Basic residues" evidence="2">
    <location>
        <begin position="428"/>
        <end position="437"/>
    </location>
</feature>
<sequence length="504" mass="55176">MVLEDFESSFERQLDLTDRERVGVVIGSAAVSDRFVGFPYSLVAKIVSQQEVHRDNFIKTFTSLWKGSDEVSIKEIAHNRFWVRFVCDRDRQRVLDMEPWTFRRSLILLAAVAEEDCIHTMALTHGTFWLQIHGVPGFCMTVAVANAIGSTVGEVLRVDNRDGQDCIGRFIRVRVRFDVRLPLMRRTPVTFPELGEKIIEFRYEYLPEYCFACGCLGHPTQDCVKKHEALRGKLNPKDLAIFTSAFEGLEGVINLWGKPIGSSARRLSSQQHGSSYTERKNGGEVSGGHSWRASRHDSEEAMDTASSPFKLRQRREAFPSSPGIAPTTGGRSTDEDGIGGISPSVAGVIDIGLVQNVNLGVKGTPSAVDQRGTGTVAPVAGIPSVSMDPSRTVQASAAPVGGDTNAVIAQTSDPFNFMPIIEKTARKVTGRGRGRPRRVTEPSGSGIQGVSTPHLKRKHMADHMGVDGSEQEVNGALGKRRLCDNMPIIQAEETSLEGSPRSQC</sequence>
<evidence type="ECO:0000256" key="2">
    <source>
        <dbReference type="SAM" id="MobiDB-lite"/>
    </source>
</evidence>
<dbReference type="PANTHER" id="PTHR31286:SF167">
    <property type="entry name" value="OS09G0268800 PROTEIN"/>
    <property type="match status" value="1"/>
</dbReference>
<keyword evidence="1" id="KW-0862">Zinc</keyword>
<evidence type="ECO:0000256" key="1">
    <source>
        <dbReference type="PROSITE-ProRule" id="PRU00047"/>
    </source>
</evidence>
<organism evidence="4 5">
    <name type="scientific">Prunus armeniaca</name>
    <name type="common">Apricot</name>
    <name type="synonym">Armeniaca vulgaris</name>
    <dbReference type="NCBI Taxonomy" id="36596"/>
    <lineage>
        <taxon>Eukaryota</taxon>
        <taxon>Viridiplantae</taxon>
        <taxon>Streptophyta</taxon>
        <taxon>Embryophyta</taxon>
        <taxon>Tracheophyta</taxon>
        <taxon>Spermatophyta</taxon>
        <taxon>Magnoliopsida</taxon>
        <taxon>eudicotyledons</taxon>
        <taxon>Gunneridae</taxon>
        <taxon>Pentapetalae</taxon>
        <taxon>rosids</taxon>
        <taxon>fabids</taxon>
        <taxon>Rosales</taxon>
        <taxon>Rosaceae</taxon>
        <taxon>Amygdaloideae</taxon>
        <taxon>Amygdaleae</taxon>
        <taxon>Prunus</taxon>
    </lineage>
</organism>
<dbReference type="Proteomes" id="UP000507245">
    <property type="component" value="Unassembled WGS sequence"/>
</dbReference>
<evidence type="ECO:0000313" key="5">
    <source>
        <dbReference type="Proteomes" id="UP000507245"/>
    </source>
</evidence>
<dbReference type="EMBL" id="CAEKKB010000004">
    <property type="protein sequence ID" value="CAB4308600.1"/>
    <property type="molecule type" value="Genomic_DNA"/>
</dbReference>
<gene>
    <name evidence="4" type="ORF">ORAREDHAP_LOCUS28252</name>
</gene>